<organism evidence="2 3">
    <name type="scientific">Eleutherodactylus coqui</name>
    <name type="common">Puerto Rican coqui</name>
    <dbReference type="NCBI Taxonomy" id="57060"/>
    <lineage>
        <taxon>Eukaryota</taxon>
        <taxon>Metazoa</taxon>
        <taxon>Chordata</taxon>
        <taxon>Craniata</taxon>
        <taxon>Vertebrata</taxon>
        <taxon>Euteleostomi</taxon>
        <taxon>Amphibia</taxon>
        <taxon>Batrachia</taxon>
        <taxon>Anura</taxon>
        <taxon>Neobatrachia</taxon>
        <taxon>Hyloidea</taxon>
        <taxon>Eleutherodactylidae</taxon>
        <taxon>Eleutherodactylinae</taxon>
        <taxon>Eleutherodactylus</taxon>
        <taxon>Eleutherodactylus</taxon>
    </lineage>
</organism>
<feature type="region of interest" description="Disordered" evidence="1">
    <location>
        <begin position="120"/>
        <end position="144"/>
    </location>
</feature>
<evidence type="ECO:0000313" key="2">
    <source>
        <dbReference type="EMBL" id="KAG9492655.1"/>
    </source>
</evidence>
<keyword evidence="3" id="KW-1185">Reference proteome</keyword>
<accession>A0A8J6FTD7</accession>
<dbReference type="GO" id="GO:0005634">
    <property type="term" value="C:nucleus"/>
    <property type="evidence" value="ECO:0007669"/>
    <property type="project" value="TreeGrafter"/>
</dbReference>
<dbReference type="AlphaFoldDB" id="A0A8J6FTD7"/>
<evidence type="ECO:0000256" key="1">
    <source>
        <dbReference type="SAM" id="MobiDB-lite"/>
    </source>
</evidence>
<dbReference type="EMBL" id="WNTK01000001">
    <property type="protein sequence ID" value="KAG9492655.1"/>
    <property type="molecule type" value="Genomic_DNA"/>
</dbReference>
<proteinExistence type="predicted"/>
<evidence type="ECO:0008006" key="4">
    <source>
        <dbReference type="Google" id="ProtNLM"/>
    </source>
</evidence>
<dbReference type="PANTHER" id="PTHR23330:SF9">
    <property type="entry name" value="PROLINE-RICH PROTEIN 11"/>
    <property type="match status" value="1"/>
</dbReference>
<sequence>MAQTDTKLPWYFTLAHSLWFLPRLRNLASSMVGAFLSLCLCIHSSAKKQISLVKNSIGPPFVYHLEQRRLKRRLHKLEVEFLKLQQALQTKDTNSSLSGSVSCCSYQQARTLPPITECKVEGVPSLPPPPPPPPLPPPLPPPPSFPLEKRLPLLKNVATTQPPKAPLVKQGGSIQITLNDLLTVKLRKTKDNMYKQKVINRSQTIPPITVSQLQSVKLKRACNMPPERLTNILTEKLNSPLNLKQRLKKVSRERSPGRTPLYDRENKANGTALTPLMTKTLRQKFQLAHRKSPSPLRRSPVNHVRYQCTV</sequence>
<comment type="caution">
    <text evidence="2">The sequence shown here is derived from an EMBL/GenBank/DDBJ whole genome shotgun (WGS) entry which is preliminary data.</text>
</comment>
<gene>
    <name evidence="2" type="ORF">GDO78_000904</name>
</gene>
<reference evidence="2" key="1">
    <citation type="thesis" date="2020" institute="ProQuest LLC" country="789 East Eisenhower Parkway, Ann Arbor, MI, USA">
        <title>Comparative Genomics and Chromosome Evolution.</title>
        <authorList>
            <person name="Mudd A.B."/>
        </authorList>
    </citation>
    <scope>NUCLEOTIDE SEQUENCE</scope>
    <source>
        <strain evidence="2">HN-11 Male</strain>
        <tissue evidence="2">Kidney and liver</tissue>
    </source>
</reference>
<dbReference type="OrthoDB" id="10066480at2759"/>
<dbReference type="GO" id="GO:0005737">
    <property type="term" value="C:cytoplasm"/>
    <property type="evidence" value="ECO:0007669"/>
    <property type="project" value="TreeGrafter"/>
</dbReference>
<feature type="compositionally biased region" description="Pro residues" evidence="1">
    <location>
        <begin position="125"/>
        <end position="144"/>
    </location>
</feature>
<name>A0A8J6FTD7_ELECQ</name>
<dbReference type="Proteomes" id="UP000770717">
    <property type="component" value="Unassembled WGS sequence"/>
</dbReference>
<dbReference type="PANTHER" id="PTHR23330">
    <property type="entry name" value="P300 TRANSCRIPTIONAL COFACTOR JMY-RELATED"/>
    <property type="match status" value="1"/>
</dbReference>
<evidence type="ECO:0000313" key="3">
    <source>
        <dbReference type="Proteomes" id="UP000770717"/>
    </source>
</evidence>
<protein>
    <recommendedName>
        <fullName evidence="4">Proline rich 11</fullName>
    </recommendedName>
</protein>